<dbReference type="Proteomes" id="UP000183002">
    <property type="component" value="Unassembled WGS sequence"/>
</dbReference>
<feature type="transmembrane region" description="Helical" evidence="1">
    <location>
        <begin position="22"/>
        <end position="43"/>
    </location>
</feature>
<keyword evidence="1" id="KW-0812">Transmembrane</keyword>
<evidence type="ECO:0000256" key="1">
    <source>
        <dbReference type="SAM" id="Phobius"/>
    </source>
</evidence>
<dbReference type="STRING" id="1077947.SAMN05216227_100799"/>
<evidence type="ECO:0000313" key="2">
    <source>
        <dbReference type="EMBL" id="SEN09639.1"/>
    </source>
</evidence>
<keyword evidence="1" id="KW-1133">Transmembrane helix</keyword>
<name>A0A1H8DQW7_9RHOB</name>
<organism evidence="2 3">
    <name type="scientific">Pseudorhodobacter antarcticus</name>
    <dbReference type="NCBI Taxonomy" id="1077947"/>
    <lineage>
        <taxon>Bacteria</taxon>
        <taxon>Pseudomonadati</taxon>
        <taxon>Pseudomonadota</taxon>
        <taxon>Alphaproteobacteria</taxon>
        <taxon>Rhodobacterales</taxon>
        <taxon>Paracoccaceae</taxon>
        <taxon>Pseudorhodobacter</taxon>
    </lineage>
</organism>
<dbReference type="RefSeq" id="WP_175469251.1">
    <property type="nucleotide sequence ID" value="NZ_FOCO01000007.1"/>
</dbReference>
<keyword evidence="3" id="KW-1185">Reference proteome</keyword>
<gene>
    <name evidence="2" type="ORF">SAMN05216227_100799</name>
</gene>
<evidence type="ECO:0000313" key="3">
    <source>
        <dbReference type="Proteomes" id="UP000183002"/>
    </source>
</evidence>
<sequence>MQTVKMGYRGVSLLIGLNWDRFFSVGTVLVGLMAGAIFGNMIVNP</sequence>
<dbReference type="EMBL" id="FOCO01000007">
    <property type="protein sequence ID" value="SEN09639.1"/>
    <property type="molecule type" value="Genomic_DNA"/>
</dbReference>
<accession>A0A1H8DQW7</accession>
<keyword evidence="1" id="KW-0472">Membrane</keyword>
<reference evidence="2 3" key="1">
    <citation type="submission" date="2016-10" db="EMBL/GenBank/DDBJ databases">
        <authorList>
            <person name="de Groot N.N."/>
        </authorList>
    </citation>
    <scope>NUCLEOTIDE SEQUENCE [LARGE SCALE GENOMIC DNA]</scope>
    <source>
        <strain evidence="2 3">CGMCC 1.10836</strain>
    </source>
</reference>
<proteinExistence type="predicted"/>
<dbReference type="AlphaFoldDB" id="A0A1H8DQW7"/>
<protein>
    <submittedName>
        <fullName evidence="2">Uncharacterized protein</fullName>
    </submittedName>
</protein>